<feature type="non-terminal residue" evidence="1">
    <location>
        <position position="1"/>
    </location>
</feature>
<feature type="non-terminal residue" evidence="1">
    <location>
        <position position="270"/>
    </location>
</feature>
<accession>X1HUD2</accession>
<dbReference type="EMBL" id="BARU01027399">
    <property type="protein sequence ID" value="GAH73781.1"/>
    <property type="molecule type" value="Genomic_DNA"/>
</dbReference>
<reference evidence="1" key="1">
    <citation type="journal article" date="2014" name="Front. Microbiol.">
        <title>High frequency of phylogenetically diverse reductive dehalogenase-homologous genes in deep subseafloor sedimentary metagenomes.</title>
        <authorList>
            <person name="Kawai M."/>
            <person name="Futagami T."/>
            <person name="Toyoda A."/>
            <person name="Takaki Y."/>
            <person name="Nishi S."/>
            <person name="Hori S."/>
            <person name="Arai W."/>
            <person name="Tsubouchi T."/>
            <person name="Morono Y."/>
            <person name="Uchiyama I."/>
            <person name="Ito T."/>
            <person name="Fujiyama A."/>
            <person name="Inagaki F."/>
            <person name="Takami H."/>
        </authorList>
    </citation>
    <scope>NUCLEOTIDE SEQUENCE</scope>
    <source>
        <strain evidence="1">Expedition CK06-06</strain>
    </source>
</reference>
<organism evidence="1">
    <name type="scientific">marine sediment metagenome</name>
    <dbReference type="NCBI Taxonomy" id="412755"/>
    <lineage>
        <taxon>unclassified sequences</taxon>
        <taxon>metagenomes</taxon>
        <taxon>ecological metagenomes</taxon>
    </lineage>
</organism>
<proteinExistence type="predicted"/>
<dbReference type="AlphaFoldDB" id="X1HUD2"/>
<name>X1HUD2_9ZZZZ</name>
<gene>
    <name evidence="1" type="ORF">S03H2_43867</name>
</gene>
<evidence type="ECO:0000313" key="1">
    <source>
        <dbReference type="EMBL" id="GAH73781.1"/>
    </source>
</evidence>
<sequence length="270" mass="28329">EINVADLHGVLADRQEPKVHDNDEHSADYATIGEASNLVTQHDHELTVHVDSDNLEKIAGKGAIDGYAGLDAGAKVVPGQLGGSPGLSDEMHILRRAQVWVPPMAGIISAVDRLIVPGAEQIIGAAIVPDGFVSADSYNPMLDFELFGEVNQLGNGDTLTLRAYVWLEIGGATPPKHTLVFTAGPLDVNLVFHAHMRVMMDSITNNTYGQGDLVLVNPGGGPNAEQHVMPVTTVGGFLSMASGATAIYATVQVVGPAIQAIEVTCNVRGS</sequence>
<comment type="caution">
    <text evidence="1">The sequence shown here is derived from an EMBL/GenBank/DDBJ whole genome shotgun (WGS) entry which is preliminary data.</text>
</comment>
<protein>
    <submittedName>
        <fullName evidence="1">Uncharacterized protein</fullName>
    </submittedName>
</protein>